<evidence type="ECO:0000256" key="3">
    <source>
        <dbReference type="ARBA" id="ARBA00022989"/>
    </source>
</evidence>
<protein>
    <submittedName>
        <fullName evidence="9">G_PROTEIN_RECEP_F1_2 domain-containing protein</fullName>
    </submittedName>
</protein>
<dbReference type="GO" id="GO:0016020">
    <property type="term" value="C:membrane"/>
    <property type="evidence" value="ECO:0007669"/>
    <property type="project" value="UniProtKB-SubCell"/>
</dbReference>
<keyword evidence="4 5" id="KW-0472">Membrane</keyword>
<evidence type="ECO:0000256" key="4">
    <source>
        <dbReference type="ARBA" id="ARBA00023136"/>
    </source>
</evidence>
<feature type="transmembrane region" description="Helical" evidence="5">
    <location>
        <begin position="49"/>
        <end position="82"/>
    </location>
</feature>
<name>A0A183F6N0_HELPZ</name>
<evidence type="ECO:0000256" key="2">
    <source>
        <dbReference type="ARBA" id="ARBA00022692"/>
    </source>
</evidence>
<dbReference type="PANTHER" id="PTHR46709">
    <property type="entry name" value="PROTEIN CBG23488-RELATED"/>
    <property type="match status" value="1"/>
</dbReference>
<reference evidence="9" key="1">
    <citation type="submission" date="2019-09" db="UniProtKB">
        <authorList>
            <consortium name="WormBaseParasite"/>
        </authorList>
    </citation>
    <scope>IDENTIFICATION</scope>
</reference>
<evidence type="ECO:0000256" key="6">
    <source>
        <dbReference type="SAM" id="SignalP"/>
    </source>
</evidence>
<evidence type="ECO:0000313" key="9">
    <source>
        <dbReference type="WBParaSite" id="HPBE_0000182201-mRNA-1"/>
    </source>
</evidence>
<evidence type="ECO:0000259" key="7">
    <source>
        <dbReference type="PROSITE" id="PS50262"/>
    </source>
</evidence>
<evidence type="ECO:0000313" key="8">
    <source>
        <dbReference type="Proteomes" id="UP000050761"/>
    </source>
</evidence>
<dbReference type="PROSITE" id="PS50262">
    <property type="entry name" value="G_PROTEIN_RECEP_F1_2"/>
    <property type="match status" value="1"/>
</dbReference>
<keyword evidence="3 5" id="KW-1133">Transmembrane helix</keyword>
<dbReference type="InterPro" id="IPR017452">
    <property type="entry name" value="GPCR_Rhodpsn_7TM"/>
</dbReference>
<keyword evidence="6" id="KW-0732">Signal</keyword>
<sequence>LSIVLLVVVATAIRAPAAAALTVSRFPQCPDYFRTLAVDILPWAKANDIYVAFDLYGIAFLQTFLPFVTLVSLNIVIIRRLFVLNSRIRRTSMASLPGMRSSIFSSIRRYRMSPQIRHTVYTMVAIVTTYLVSNSLHLMLTLLEFGNASILFEEYDAFHASTLYTTLGDLVSVLYMTSSAIRILIYAKCNPTVWKQLSCNPLMMRFTKSKNQDTFFL</sequence>
<feature type="transmembrane region" description="Helical" evidence="5">
    <location>
        <begin position="119"/>
        <end position="143"/>
    </location>
</feature>
<keyword evidence="2 5" id="KW-0812">Transmembrane</keyword>
<feature type="signal peptide" evidence="6">
    <location>
        <begin position="1"/>
        <end position="20"/>
    </location>
</feature>
<feature type="transmembrane region" description="Helical" evidence="5">
    <location>
        <begin position="163"/>
        <end position="185"/>
    </location>
</feature>
<feature type="domain" description="G-protein coupled receptors family 1 profile" evidence="7">
    <location>
        <begin position="1"/>
        <end position="186"/>
    </location>
</feature>
<evidence type="ECO:0000256" key="1">
    <source>
        <dbReference type="ARBA" id="ARBA00004370"/>
    </source>
</evidence>
<comment type="subcellular location">
    <subcellularLocation>
        <location evidence="1">Membrane</location>
    </subcellularLocation>
</comment>
<feature type="chain" id="PRO_5008149056" evidence="6">
    <location>
        <begin position="21"/>
        <end position="217"/>
    </location>
</feature>
<accession>A0A183F6N0</accession>
<dbReference type="WBParaSite" id="HPBE_0000182201-mRNA-1">
    <property type="protein sequence ID" value="HPBE_0000182201-mRNA-1"/>
    <property type="gene ID" value="HPBE_0000182201"/>
</dbReference>
<dbReference type="Gene3D" id="1.20.1070.10">
    <property type="entry name" value="Rhodopsin 7-helix transmembrane proteins"/>
    <property type="match status" value="1"/>
</dbReference>
<keyword evidence="8" id="KW-1185">Reference proteome</keyword>
<evidence type="ECO:0000256" key="5">
    <source>
        <dbReference type="SAM" id="Phobius"/>
    </source>
</evidence>
<dbReference type="Proteomes" id="UP000050761">
    <property type="component" value="Unassembled WGS sequence"/>
</dbReference>
<proteinExistence type="predicted"/>
<dbReference type="AlphaFoldDB" id="A0A183F6N0"/>
<organism evidence="8 9">
    <name type="scientific">Heligmosomoides polygyrus</name>
    <name type="common">Parasitic roundworm</name>
    <dbReference type="NCBI Taxonomy" id="6339"/>
    <lineage>
        <taxon>Eukaryota</taxon>
        <taxon>Metazoa</taxon>
        <taxon>Ecdysozoa</taxon>
        <taxon>Nematoda</taxon>
        <taxon>Chromadorea</taxon>
        <taxon>Rhabditida</taxon>
        <taxon>Rhabditina</taxon>
        <taxon>Rhabditomorpha</taxon>
        <taxon>Strongyloidea</taxon>
        <taxon>Heligmosomidae</taxon>
        <taxon>Heligmosomoides</taxon>
    </lineage>
</organism>
<dbReference type="PANTHER" id="PTHR46709:SF10">
    <property type="entry name" value="G-PROTEIN COUPLED RECEPTORS FAMILY 1 PROFILE DOMAIN-CONTAINING PROTEIN"/>
    <property type="match status" value="1"/>
</dbReference>